<dbReference type="InterPro" id="IPR000477">
    <property type="entry name" value="RT_dom"/>
</dbReference>
<dbReference type="PROSITE" id="PS50879">
    <property type="entry name" value="RNASE_H_1"/>
    <property type="match status" value="1"/>
</dbReference>
<dbReference type="PANTHER" id="PTHR33481:SF1">
    <property type="entry name" value="ENDONUCLEASE_EXONUCLEASE_PHOSPHATASE DOMAIN-CONTAINING PROTEIN-RELATED"/>
    <property type="match status" value="1"/>
</dbReference>
<dbReference type="EMBL" id="JBEDNZ010000024">
    <property type="protein sequence ID" value="KAL0811149.1"/>
    <property type="molecule type" value="Genomic_DNA"/>
</dbReference>
<dbReference type="SUPFAM" id="SSF53098">
    <property type="entry name" value="Ribonuclease H-like"/>
    <property type="match status" value="1"/>
</dbReference>
<name>A0ABD0SAQ9_LOXSC</name>
<dbReference type="CDD" id="cd09276">
    <property type="entry name" value="Rnase_HI_RT_non_LTR"/>
    <property type="match status" value="1"/>
</dbReference>
<dbReference type="GO" id="GO:0042575">
    <property type="term" value="C:DNA polymerase complex"/>
    <property type="evidence" value="ECO:0007669"/>
    <property type="project" value="UniProtKB-ARBA"/>
</dbReference>
<dbReference type="PANTHER" id="PTHR33481">
    <property type="entry name" value="REVERSE TRANSCRIPTASE"/>
    <property type="match status" value="1"/>
</dbReference>
<organism evidence="3 4">
    <name type="scientific">Loxostege sticticalis</name>
    <name type="common">Beet webworm moth</name>
    <dbReference type="NCBI Taxonomy" id="481309"/>
    <lineage>
        <taxon>Eukaryota</taxon>
        <taxon>Metazoa</taxon>
        <taxon>Ecdysozoa</taxon>
        <taxon>Arthropoda</taxon>
        <taxon>Hexapoda</taxon>
        <taxon>Insecta</taxon>
        <taxon>Pterygota</taxon>
        <taxon>Neoptera</taxon>
        <taxon>Endopterygota</taxon>
        <taxon>Lepidoptera</taxon>
        <taxon>Glossata</taxon>
        <taxon>Ditrysia</taxon>
        <taxon>Pyraloidea</taxon>
        <taxon>Crambidae</taxon>
        <taxon>Pyraustinae</taxon>
        <taxon>Loxostege</taxon>
    </lineage>
</organism>
<feature type="domain" description="Reverse transcriptase" evidence="1">
    <location>
        <begin position="475"/>
        <end position="744"/>
    </location>
</feature>
<feature type="domain" description="RNase H type-1" evidence="2">
    <location>
        <begin position="907"/>
        <end position="1040"/>
    </location>
</feature>
<evidence type="ECO:0000259" key="1">
    <source>
        <dbReference type="PROSITE" id="PS50878"/>
    </source>
</evidence>
<dbReference type="InterPro" id="IPR002156">
    <property type="entry name" value="RNaseH_domain"/>
</dbReference>
<accession>A0ABD0SAQ9</accession>
<protein>
    <recommendedName>
        <fullName evidence="5">Retrovirus-related Pol polyprotein from type-1 retrotransposable element R1</fullName>
    </recommendedName>
</protein>
<dbReference type="GO" id="GO:0071897">
    <property type="term" value="P:DNA biosynthetic process"/>
    <property type="evidence" value="ECO:0007669"/>
    <property type="project" value="UniProtKB-ARBA"/>
</dbReference>
<dbReference type="InterPro" id="IPR036397">
    <property type="entry name" value="RNaseH_sf"/>
</dbReference>
<dbReference type="PROSITE" id="PS50878">
    <property type="entry name" value="RT_POL"/>
    <property type="match status" value="1"/>
</dbReference>
<evidence type="ECO:0000313" key="3">
    <source>
        <dbReference type="EMBL" id="KAL0811149.1"/>
    </source>
</evidence>
<sequence>MEAVKRKVSVALLQEPYTGATRLMKTHQGTRVVQCTSRSDKPVKAALVLFDDSIDLALCPSLTTKNMAVASLKTEAWEVLVASVYLEGDGDIEADIGRIGKVVDKSGGNGLILGGDVNAWNIWWGSIDTNVRGESLGGALDEMGLQILNTGTVPTFDYIRGGRRFRSRVDITVCTEDLLTKVQNWRVEADVTVSDHRAILFEVNLVKSVGIDIKRTTRHFNTKKANWAELRQELTPNWEQMGVRKENIKTIRTIDELDLEIEKYTEGILKACRNNIPTIVKKSRKGLPWWTEELTKKKADVKRLRRRIAHAATSRKEVVVQEYLEAKADYALLLKNTKTESWKSFCTKQEKESMWEGIYRVIGRTTSRQEEVPLIKEGRVMEGSESAQYLSEVFYPEDRIEEDKEAHSRTRLIAKHINDEEDGDPSDPPFTLDELLWAATSFNPKKAPGGDGLTADICLTAIKHDPELFLALLNRCLDLSHFPTAWKNAVVVILPKPGKESYTDPKSYRPIGLLPVLGKIWEKMLIRRIRWHTMDSLSKRQYGFTPQRSTEDSLYDMMTHIKAELRAKKLIVMVSLDIEGAFDSAWWPAIICRLAETGCPRNLRRVVDSYLKNRKVSVRYAGSEYSTRTSKGCVQGSIGGPTFWNILLDPLLKDLESKGEHCQAFADDVVLIFSGDTALEVQRRANAALAHVWEWGIVNKLKFAPQKTKAMIITNKLKYDTPHLRMGGGDIDMSKEIKVLGLTVDDKLTFNTHVAVVCRKALNIYKQLARAAKVEWGLSPEIIGTIYIAVIEPVIMYASSAWAPAAEKLGVRKHLNEVQRGFAQKIIKAYRTTALNSALILSGLLPLDLRIREAASLYEIKRGYSRRVVGDRMVENVVPYTRAPHPVAQVALQFGMIEDGAELARRAEDGAQVFTDGSKIQGKVGAALSIWRDGVETTVKKLKLEKYCTVFQAELLALARATRIIKETRSGGVFNIFSDSRSSLEAISRCDSLHPLVVETRKNILEATNKGITINLFWIKAHAGMQGNERADELAKAAALGLKTKPDYDGCPVSFVKRSIREDTVAEWESRYQREHTAKTTKLFFPSATDAVRQIRKIPLTPLLTQVLTGHGGFSSYLHRFKCKESPACPCDPNVEETIEHVLVECPIYGKERYEIEIKIGEAIKVDRLTEYINNKKCSEKFVEYCKNLAGKTIKRNKSNNN</sequence>
<dbReference type="CDD" id="cd01650">
    <property type="entry name" value="RT_nLTR_like"/>
    <property type="match status" value="1"/>
</dbReference>
<dbReference type="Pfam" id="PF00078">
    <property type="entry name" value="RVT_1"/>
    <property type="match status" value="1"/>
</dbReference>
<dbReference type="Pfam" id="PF00075">
    <property type="entry name" value="RNase_H"/>
    <property type="match status" value="1"/>
</dbReference>
<dbReference type="SUPFAM" id="SSF56672">
    <property type="entry name" value="DNA/RNA polymerases"/>
    <property type="match status" value="1"/>
</dbReference>
<gene>
    <name evidence="3" type="ORF">ABMA28_009582</name>
</gene>
<reference evidence="3 4" key="1">
    <citation type="submission" date="2024-06" db="EMBL/GenBank/DDBJ databases">
        <title>A chromosome-level genome assembly of beet webworm, Loxostege sticticalis.</title>
        <authorList>
            <person name="Zhang Y."/>
        </authorList>
    </citation>
    <scope>NUCLEOTIDE SEQUENCE [LARGE SCALE GENOMIC DNA]</scope>
    <source>
        <strain evidence="3">AQ028</strain>
        <tissue evidence="3">Male pupae</tissue>
    </source>
</reference>
<dbReference type="Gene3D" id="3.30.420.10">
    <property type="entry name" value="Ribonuclease H-like superfamily/Ribonuclease H"/>
    <property type="match status" value="1"/>
</dbReference>
<dbReference type="InterPro" id="IPR005135">
    <property type="entry name" value="Endo/exonuclease/phosphatase"/>
</dbReference>
<evidence type="ECO:0008006" key="5">
    <source>
        <dbReference type="Google" id="ProtNLM"/>
    </source>
</evidence>
<dbReference type="AlphaFoldDB" id="A0ABD0SAQ9"/>
<dbReference type="InterPro" id="IPR036691">
    <property type="entry name" value="Endo/exonu/phosph_ase_sf"/>
</dbReference>
<dbReference type="SUPFAM" id="SSF56219">
    <property type="entry name" value="DNase I-like"/>
    <property type="match status" value="1"/>
</dbReference>
<dbReference type="Pfam" id="PF14529">
    <property type="entry name" value="Exo_endo_phos_2"/>
    <property type="match status" value="1"/>
</dbReference>
<proteinExistence type="predicted"/>
<dbReference type="InterPro" id="IPR043502">
    <property type="entry name" value="DNA/RNA_pol_sf"/>
</dbReference>
<evidence type="ECO:0000313" key="4">
    <source>
        <dbReference type="Proteomes" id="UP001549921"/>
    </source>
</evidence>
<dbReference type="Proteomes" id="UP001549921">
    <property type="component" value="Unassembled WGS sequence"/>
</dbReference>
<comment type="caution">
    <text evidence="3">The sequence shown here is derived from an EMBL/GenBank/DDBJ whole genome shotgun (WGS) entry which is preliminary data.</text>
</comment>
<evidence type="ECO:0000259" key="2">
    <source>
        <dbReference type="PROSITE" id="PS50879"/>
    </source>
</evidence>
<dbReference type="Gene3D" id="3.60.10.10">
    <property type="entry name" value="Endonuclease/exonuclease/phosphatase"/>
    <property type="match status" value="1"/>
</dbReference>
<dbReference type="InterPro" id="IPR012337">
    <property type="entry name" value="RNaseH-like_sf"/>
</dbReference>